<feature type="signal peptide" evidence="4">
    <location>
        <begin position="1"/>
        <end position="19"/>
    </location>
</feature>
<evidence type="ECO:0000313" key="6">
    <source>
        <dbReference type="EMBL" id="APG23780.1"/>
    </source>
</evidence>
<dbReference type="Gene3D" id="2.30.30.760">
    <property type="match status" value="1"/>
</dbReference>
<evidence type="ECO:0000313" key="7">
    <source>
        <dbReference type="Proteomes" id="UP000182264"/>
    </source>
</evidence>
<dbReference type="GO" id="GO:0042597">
    <property type="term" value="C:periplasmic space"/>
    <property type="evidence" value="ECO:0007669"/>
    <property type="project" value="UniProtKB-SubCell"/>
</dbReference>
<organism evidence="6 7">
    <name type="scientific">Syntrophotalea acetylenica</name>
    <name type="common">Pelobacter acetylenicus</name>
    <dbReference type="NCBI Taxonomy" id="29542"/>
    <lineage>
        <taxon>Bacteria</taxon>
        <taxon>Pseudomonadati</taxon>
        <taxon>Thermodesulfobacteriota</taxon>
        <taxon>Desulfuromonadia</taxon>
        <taxon>Desulfuromonadales</taxon>
        <taxon>Syntrophotaleaceae</taxon>
        <taxon>Syntrophotalea</taxon>
    </lineage>
</organism>
<dbReference type="STRING" id="29542.A6070_09755"/>
<gene>
    <name evidence="6" type="ORF">A7E75_01145</name>
</gene>
<dbReference type="Proteomes" id="UP000182264">
    <property type="component" value="Chromosome"/>
</dbReference>
<evidence type="ECO:0000256" key="1">
    <source>
        <dbReference type="ARBA" id="ARBA00004418"/>
    </source>
</evidence>
<dbReference type="SMART" id="SM00858">
    <property type="entry name" value="SAF"/>
    <property type="match status" value="1"/>
</dbReference>
<name>A0A1L3GCV7_SYNAC</name>
<keyword evidence="7" id="KW-1185">Reference proteome</keyword>
<evidence type="ECO:0000256" key="2">
    <source>
        <dbReference type="ARBA" id="ARBA00022729"/>
    </source>
</evidence>
<comment type="function">
    <text evidence="4">Involved in the assembly process of the P-ring formation. It may associate with FlgF on the rod constituting a structure essential for the P-ring assembly or may act as a modulator protein for the P-ring assembly.</text>
</comment>
<dbReference type="InterPro" id="IPR017585">
    <property type="entry name" value="SAF_FlgA"/>
</dbReference>
<keyword evidence="6" id="KW-0969">Cilium</keyword>
<keyword evidence="3 4" id="KW-0574">Periplasm</keyword>
<dbReference type="AlphaFoldDB" id="A0A1L3GCV7"/>
<dbReference type="KEGG" id="pace:A6070_09755"/>
<feature type="chain" id="PRO_5011826712" description="Flagella basal body P-ring formation protein FlgA" evidence="4">
    <location>
        <begin position="20"/>
        <end position="233"/>
    </location>
</feature>
<keyword evidence="6" id="KW-0966">Cell projection</keyword>
<dbReference type="PANTHER" id="PTHR36307:SF1">
    <property type="entry name" value="FLAGELLA BASAL BODY P-RING FORMATION PROTEIN FLGA"/>
    <property type="match status" value="1"/>
</dbReference>
<comment type="similarity">
    <text evidence="4">Belongs to the FlgA family.</text>
</comment>
<dbReference type="InterPro" id="IPR039246">
    <property type="entry name" value="Flagellar_FlgA"/>
</dbReference>
<reference evidence="6 7" key="1">
    <citation type="journal article" date="2017" name="Genome Announc.">
        <title>Complete Genome Sequences of Two Acetylene-Fermenting Pelobacter acetylenicus Strains.</title>
        <authorList>
            <person name="Sutton J.M."/>
            <person name="Baesman S.M."/>
            <person name="Fierst J.L."/>
            <person name="Poret-Peterson A.T."/>
            <person name="Oremland R.S."/>
            <person name="Dunlap D.S."/>
            <person name="Akob D.M."/>
        </authorList>
    </citation>
    <scope>NUCLEOTIDE SEQUENCE [LARGE SCALE GENOMIC DNA]</scope>
    <source>
        <strain evidence="6 7">DSM 3247</strain>
    </source>
</reference>
<keyword evidence="6" id="KW-0282">Flagellum</keyword>
<feature type="domain" description="SAF" evidence="5">
    <location>
        <begin position="109"/>
        <end position="170"/>
    </location>
</feature>
<comment type="subcellular location">
    <subcellularLocation>
        <location evidence="1 4">Periplasm</location>
    </subcellularLocation>
</comment>
<dbReference type="NCBIfam" id="TIGR03170">
    <property type="entry name" value="flgA_cterm"/>
    <property type="match status" value="1"/>
</dbReference>
<keyword evidence="2 4" id="KW-0732">Signal</keyword>
<keyword evidence="4" id="KW-1005">Bacterial flagellum biogenesis</keyword>
<dbReference type="CDD" id="cd11614">
    <property type="entry name" value="SAF_CpaB_FlgA_like"/>
    <property type="match status" value="1"/>
</dbReference>
<accession>A0A1L3GCV7</accession>
<sequence length="233" mass="25550">MAVLMAFLMTLNFPATASAAGTAKVDDAKVREILTGYLQRQQKRYPGAEIRLRDIQRITPFAVPSGRLHWEVTPSSPRLLDSRRFNLILRANGRVVKNMTLYADLEALAPVAVATTDLPRGAILDHEDINMVTMDLAGLRSPCLDAEALIGKKLRRPMRMGSAFSGTWIDTPPLVKRGEMVTITASTGPLTVTAKGLAQENGAEDDTIRVKNISSQRELFCRVTAPSSVEVEF</sequence>
<evidence type="ECO:0000256" key="3">
    <source>
        <dbReference type="ARBA" id="ARBA00022764"/>
    </source>
</evidence>
<dbReference type="GO" id="GO:0044780">
    <property type="term" value="P:bacterial-type flagellum assembly"/>
    <property type="evidence" value="ECO:0007669"/>
    <property type="project" value="InterPro"/>
</dbReference>
<evidence type="ECO:0000259" key="5">
    <source>
        <dbReference type="SMART" id="SM00858"/>
    </source>
</evidence>
<dbReference type="Gene3D" id="3.90.1210.10">
    <property type="entry name" value="Antifreeze-like/N-acetylneuraminic acid synthase C-terminal domain"/>
    <property type="match status" value="1"/>
</dbReference>
<evidence type="ECO:0000256" key="4">
    <source>
        <dbReference type="RuleBase" id="RU362063"/>
    </source>
</evidence>
<dbReference type="PANTHER" id="PTHR36307">
    <property type="entry name" value="FLAGELLA BASAL BODY P-RING FORMATION PROTEIN FLGA"/>
    <property type="match status" value="1"/>
</dbReference>
<protein>
    <recommendedName>
        <fullName evidence="4">Flagella basal body P-ring formation protein FlgA</fullName>
    </recommendedName>
</protein>
<dbReference type="InterPro" id="IPR013974">
    <property type="entry name" value="SAF"/>
</dbReference>
<dbReference type="Pfam" id="PF13144">
    <property type="entry name" value="ChapFlgA"/>
    <property type="match status" value="1"/>
</dbReference>
<dbReference type="EMBL" id="CP015518">
    <property type="protein sequence ID" value="APG23780.1"/>
    <property type="molecule type" value="Genomic_DNA"/>
</dbReference>
<proteinExistence type="inferred from homology"/>